<dbReference type="GO" id="GO:0043420">
    <property type="term" value="P:anthranilate metabolic process"/>
    <property type="evidence" value="ECO:0007669"/>
    <property type="project" value="TreeGrafter"/>
</dbReference>
<comment type="subunit">
    <text evidence="4">Homodimer.</text>
</comment>
<evidence type="ECO:0000256" key="3">
    <source>
        <dbReference type="ARBA" id="ARBA00022898"/>
    </source>
</evidence>
<sequence length="408" mass="43751">MATTRDWAEQLDANDELAVYRDRFVPIVDPGLVAYLDGNSLGRPLLATAERLEHLVRHEWGSRLIRSWSEGWLTLPERVGDELGRVAIGAAPGQVIVADSTSVCLYKTVRAALALRPGRIEIVTDTSNFPTDRFVVDGIAEQFALTVKRISPDPLTGVRPDDVDAAVGDGTAVVVLSHVDYRSAAVADMAAITRIAHGRGALVVWDLCHSAGAMPVELDAAGVDFAVGCTYKFLNAGPGAPAFLYVNSKHHNGFRQPITGWIGAEDIFAMADRFRPAPGIRRALSGTPPITGMVGVDEGVALLAEAGIGRVRTKAQALGRLVIELADEWLVPLGFTVASPRSDELRGAHVMLRHPDAERLSQRLIDNGVIIDFRNPDGIRVGLSPLTTSYAEVWHALSVISDVAGTGP</sequence>
<dbReference type="Pfam" id="PF22580">
    <property type="entry name" value="KYNU_C"/>
    <property type="match status" value="1"/>
</dbReference>
<dbReference type="InterPro" id="IPR010111">
    <property type="entry name" value="Kynureninase"/>
</dbReference>
<comment type="cofactor">
    <cofactor evidence="4">
        <name>pyridoxal 5'-phosphate</name>
        <dbReference type="ChEBI" id="CHEBI:597326"/>
    </cofactor>
</comment>
<keyword evidence="3 4" id="KW-0663">Pyridoxal phosphate</keyword>
<dbReference type="PIRSF" id="PIRSF038800">
    <property type="entry name" value="KYNU"/>
    <property type="match status" value="1"/>
</dbReference>
<dbReference type="Gene3D" id="3.90.1150.10">
    <property type="entry name" value="Aspartate Aminotransferase, domain 1"/>
    <property type="match status" value="1"/>
</dbReference>
<keyword evidence="6" id="KW-1185">Reference proteome</keyword>
<dbReference type="InterPro" id="IPR015424">
    <property type="entry name" value="PyrdxlP-dep_Trfase"/>
</dbReference>
<dbReference type="GO" id="GO:0030429">
    <property type="term" value="F:kynureninase activity"/>
    <property type="evidence" value="ECO:0007669"/>
    <property type="project" value="UniProtKB-EC"/>
</dbReference>
<comment type="catalytic activity">
    <reaction evidence="4">
        <text>L-kynurenine + H2O = anthranilate + L-alanine + H(+)</text>
        <dbReference type="Rhea" id="RHEA:16813"/>
        <dbReference type="ChEBI" id="CHEBI:15377"/>
        <dbReference type="ChEBI" id="CHEBI:15378"/>
        <dbReference type="ChEBI" id="CHEBI:16567"/>
        <dbReference type="ChEBI" id="CHEBI:57959"/>
        <dbReference type="ChEBI" id="CHEBI:57972"/>
        <dbReference type="EC" id="3.7.1.3"/>
    </reaction>
</comment>
<dbReference type="InterPro" id="IPR015421">
    <property type="entry name" value="PyrdxlP-dep_Trfase_major"/>
</dbReference>
<name>A0A1Y5X1N1_KIBAR</name>
<reference evidence="5 6" key="1">
    <citation type="submission" date="2017-04" db="EMBL/GenBank/DDBJ databases">
        <authorList>
            <person name="Afonso C.L."/>
            <person name="Miller P.J."/>
            <person name="Scott M.A."/>
            <person name="Spackman E."/>
            <person name="Goraichik I."/>
            <person name="Dimitrov K.M."/>
            <person name="Suarez D.L."/>
            <person name="Swayne D.E."/>
        </authorList>
    </citation>
    <scope>NUCLEOTIDE SEQUENCE [LARGE SCALE GENOMIC DNA]</scope>
    <source>
        <strain evidence="5 6">DSM 43828</strain>
    </source>
</reference>
<organism evidence="5 6">
    <name type="scientific">Kibdelosporangium aridum</name>
    <dbReference type="NCBI Taxonomy" id="2030"/>
    <lineage>
        <taxon>Bacteria</taxon>
        <taxon>Bacillati</taxon>
        <taxon>Actinomycetota</taxon>
        <taxon>Actinomycetes</taxon>
        <taxon>Pseudonocardiales</taxon>
        <taxon>Pseudonocardiaceae</taxon>
        <taxon>Kibdelosporangium</taxon>
    </lineage>
</organism>
<dbReference type="UniPathway" id="UPA00253">
    <property type="reaction ID" value="UER00329"/>
</dbReference>
<dbReference type="OrthoDB" id="9812626at2"/>
<keyword evidence="1 4" id="KW-0662">Pyridine nucleotide biosynthesis</keyword>
<dbReference type="RefSeq" id="WP_143446137.1">
    <property type="nucleotide sequence ID" value="NZ_FWXV01000001.1"/>
</dbReference>
<evidence type="ECO:0000313" key="5">
    <source>
        <dbReference type="EMBL" id="SMC65114.1"/>
    </source>
</evidence>
<dbReference type="AlphaFoldDB" id="A0A1Y5X1N1"/>
<evidence type="ECO:0000313" key="6">
    <source>
        <dbReference type="Proteomes" id="UP000192674"/>
    </source>
</evidence>
<dbReference type="SUPFAM" id="SSF53383">
    <property type="entry name" value="PLP-dependent transferases"/>
    <property type="match status" value="1"/>
</dbReference>
<dbReference type="EC" id="3.7.1.3" evidence="4"/>
<comment type="pathway">
    <text evidence="4">Cofactor biosynthesis; NAD(+) biosynthesis; quinolinate from L-kynurenine: step 2/3.</text>
</comment>
<protein>
    <recommendedName>
        <fullName evidence="4">Kynureninase</fullName>
        <ecNumber evidence="4">3.7.1.3</ecNumber>
    </recommendedName>
</protein>
<dbReference type="GO" id="GO:0097053">
    <property type="term" value="P:L-kynurenine catabolic process"/>
    <property type="evidence" value="ECO:0007669"/>
    <property type="project" value="UniProtKB-UniPathway"/>
</dbReference>
<dbReference type="InterPro" id="IPR015422">
    <property type="entry name" value="PyrdxlP-dep_Trfase_small"/>
</dbReference>
<gene>
    <name evidence="5" type="ORF">SAMN05661093_01160</name>
</gene>
<dbReference type="UniPathway" id="UPA00334">
    <property type="reaction ID" value="UER00455"/>
</dbReference>
<keyword evidence="2 4" id="KW-0378">Hydrolase</keyword>
<comment type="function">
    <text evidence="4">Catalyzes the cleavage of L-kynurenine (L-Kyn) and L-3-hydroxykynurenine (L-3OHKyn) into anthranilic acid (AA) and 3-hydroxyanthranilic acid (3-OHAA), respectively.</text>
</comment>
<evidence type="ECO:0000256" key="4">
    <source>
        <dbReference type="PIRNR" id="PIRNR038800"/>
    </source>
</evidence>
<proteinExistence type="inferred from homology"/>
<dbReference type="EMBL" id="FWXV01000001">
    <property type="protein sequence ID" value="SMC65114.1"/>
    <property type="molecule type" value="Genomic_DNA"/>
</dbReference>
<comment type="similarity">
    <text evidence="4">Belongs to the kynureninase family.</text>
</comment>
<dbReference type="Proteomes" id="UP000192674">
    <property type="component" value="Unassembled WGS sequence"/>
</dbReference>
<dbReference type="PANTHER" id="PTHR14084">
    <property type="entry name" value="KYNURENINASE"/>
    <property type="match status" value="1"/>
</dbReference>
<evidence type="ECO:0000256" key="2">
    <source>
        <dbReference type="ARBA" id="ARBA00022801"/>
    </source>
</evidence>
<evidence type="ECO:0000256" key="1">
    <source>
        <dbReference type="ARBA" id="ARBA00022642"/>
    </source>
</evidence>
<dbReference type="PANTHER" id="PTHR14084:SF0">
    <property type="entry name" value="KYNURENINASE"/>
    <property type="match status" value="1"/>
</dbReference>
<dbReference type="GO" id="GO:0005737">
    <property type="term" value="C:cytoplasm"/>
    <property type="evidence" value="ECO:0007669"/>
    <property type="project" value="InterPro"/>
</dbReference>
<dbReference type="GO" id="GO:0030170">
    <property type="term" value="F:pyridoxal phosphate binding"/>
    <property type="evidence" value="ECO:0007669"/>
    <property type="project" value="InterPro"/>
</dbReference>
<comment type="pathway">
    <text evidence="4">Amino-acid degradation; L-kynurenine degradation; L-alanine and anthranilate from L-kynurenine: step 1/1.</text>
</comment>
<dbReference type="Gene3D" id="3.40.640.10">
    <property type="entry name" value="Type I PLP-dependent aspartate aminotransferase-like (Major domain)"/>
    <property type="match status" value="1"/>
</dbReference>
<accession>A0A1Y5X1N1</accession>
<comment type="catalytic activity">
    <reaction evidence="4">
        <text>3-hydroxy-L-kynurenine + H2O = 3-hydroxyanthranilate + L-alanine + H(+)</text>
        <dbReference type="Rhea" id="RHEA:25143"/>
        <dbReference type="ChEBI" id="CHEBI:15377"/>
        <dbReference type="ChEBI" id="CHEBI:15378"/>
        <dbReference type="ChEBI" id="CHEBI:36559"/>
        <dbReference type="ChEBI" id="CHEBI:57972"/>
        <dbReference type="ChEBI" id="CHEBI:58125"/>
        <dbReference type="EC" id="3.7.1.3"/>
    </reaction>
</comment>
<dbReference type="GO" id="GO:0019441">
    <property type="term" value="P:L-tryptophan catabolic process to kynurenine"/>
    <property type="evidence" value="ECO:0007669"/>
    <property type="project" value="TreeGrafter"/>
</dbReference>
<dbReference type="GO" id="GO:0009435">
    <property type="term" value="P:NAD+ biosynthetic process"/>
    <property type="evidence" value="ECO:0007669"/>
    <property type="project" value="UniProtKB-UniPathway"/>
</dbReference>